<gene>
    <name evidence="2" type="ORF">AMORRO_LOCUS16076</name>
</gene>
<feature type="region of interest" description="Disordered" evidence="1">
    <location>
        <begin position="1"/>
        <end position="34"/>
    </location>
</feature>
<evidence type="ECO:0000313" key="2">
    <source>
        <dbReference type="EMBL" id="CAG8763188.1"/>
    </source>
</evidence>
<evidence type="ECO:0000313" key="3">
    <source>
        <dbReference type="Proteomes" id="UP000789342"/>
    </source>
</evidence>
<protein>
    <submittedName>
        <fullName evidence="2">16631_t:CDS:1</fullName>
    </submittedName>
</protein>
<comment type="caution">
    <text evidence="2">The sequence shown here is derived from an EMBL/GenBank/DDBJ whole genome shotgun (WGS) entry which is preliminary data.</text>
</comment>
<accession>A0A9N9J5E6</accession>
<reference evidence="2" key="1">
    <citation type="submission" date="2021-06" db="EMBL/GenBank/DDBJ databases">
        <authorList>
            <person name="Kallberg Y."/>
            <person name="Tangrot J."/>
            <person name="Rosling A."/>
        </authorList>
    </citation>
    <scope>NUCLEOTIDE SEQUENCE</scope>
    <source>
        <strain evidence="2">CL551</strain>
    </source>
</reference>
<evidence type="ECO:0000256" key="1">
    <source>
        <dbReference type="SAM" id="MobiDB-lite"/>
    </source>
</evidence>
<dbReference type="Proteomes" id="UP000789342">
    <property type="component" value="Unassembled WGS sequence"/>
</dbReference>
<dbReference type="AlphaFoldDB" id="A0A9N9J5E6"/>
<keyword evidence="3" id="KW-1185">Reference proteome</keyword>
<feature type="compositionally biased region" description="Basic and acidic residues" evidence="1">
    <location>
        <begin position="7"/>
        <end position="21"/>
    </location>
</feature>
<dbReference type="EMBL" id="CAJVPV010042009">
    <property type="protein sequence ID" value="CAG8763188.1"/>
    <property type="molecule type" value="Genomic_DNA"/>
</dbReference>
<sequence length="77" mass="9572">MRKRRKNEAPDQCKARTLRDRLNKRKRELKTDEQHEMRLVKDRERKQHKRSILKSIDKYQNHQEEVELELNSTTYPI</sequence>
<feature type="non-terminal residue" evidence="2">
    <location>
        <position position="1"/>
    </location>
</feature>
<organism evidence="2 3">
    <name type="scientific">Acaulospora morrowiae</name>
    <dbReference type="NCBI Taxonomy" id="94023"/>
    <lineage>
        <taxon>Eukaryota</taxon>
        <taxon>Fungi</taxon>
        <taxon>Fungi incertae sedis</taxon>
        <taxon>Mucoromycota</taxon>
        <taxon>Glomeromycotina</taxon>
        <taxon>Glomeromycetes</taxon>
        <taxon>Diversisporales</taxon>
        <taxon>Acaulosporaceae</taxon>
        <taxon>Acaulospora</taxon>
    </lineage>
</organism>
<proteinExistence type="predicted"/>
<name>A0A9N9J5E6_9GLOM</name>